<dbReference type="EMBL" id="QNRT01000001">
    <property type="protein sequence ID" value="RBP53110.1"/>
    <property type="molecule type" value="Genomic_DNA"/>
</dbReference>
<accession>A0A395JN73</accession>
<gene>
    <name evidence="1" type="ORF">DFR28_101495</name>
</gene>
<dbReference type="OrthoDB" id="5918473at2"/>
<keyword evidence="2" id="KW-1185">Reference proteome</keyword>
<dbReference type="InParanoid" id="A0A395JN73"/>
<comment type="caution">
    <text evidence="1">The sequence shown here is derived from an EMBL/GenBank/DDBJ whole genome shotgun (WGS) entry which is preliminary data.</text>
</comment>
<organism evidence="1 2">
    <name type="scientific">Arenicella xantha</name>
    <dbReference type="NCBI Taxonomy" id="644221"/>
    <lineage>
        <taxon>Bacteria</taxon>
        <taxon>Pseudomonadati</taxon>
        <taxon>Pseudomonadota</taxon>
        <taxon>Gammaproteobacteria</taxon>
        <taxon>Arenicellales</taxon>
        <taxon>Arenicellaceae</taxon>
        <taxon>Arenicella</taxon>
    </lineage>
</organism>
<evidence type="ECO:0000313" key="1">
    <source>
        <dbReference type="EMBL" id="RBP53110.1"/>
    </source>
</evidence>
<name>A0A395JN73_9GAMM</name>
<protein>
    <submittedName>
        <fullName evidence="1">Uncharacterized protein</fullName>
    </submittedName>
</protein>
<sequence>MMAISFQAPTLSADESLKNTAATQQMVDLMELISDGRRHATLSIADRAMLLKKGFAKDLVDNVIFYTERASDAVRHSHDDQLVVGFTHSAFDPSLYACDSIMDSLRVSHDGRCAYCESSVDHASLARVSHYRPPWGAFSHGQWQRNSYFEFAYEPKNLLYSCQACTDLYKGNQFPVVGPRAPQVDVSAEVPLILNPYTDNPRDHIRFNPITSHAYAFDKLSEFFSWYLDIPKNKVGEHLWDHPDLLTIIDDAGAATNKKSDIHAQYQKWNNEQESVRYKGEVSIAVLGLNRPSLVAARRASMLGLYARYVVAENGHPEHDQDIFDALLDREDPTTKGLSAIMYASCSVDSFNSWKRDRAESGICWNTNYRQASPTNSANPRANTMPWFTSSLQYMVLESELSLAGKRRIVCLHSSDFLYGSDRKVKTVFLPIDWDDDFNNVIKVSSPKIVWESSFSELASTQPIALQSLFANNEVWAEGNYASLA</sequence>
<dbReference type="RefSeq" id="WP_113952709.1">
    <property type="nucleotide sequence ID" value="NZ_QNRT01000001.1"/>
</dbReference>
<dbReference type="Proteomes" id="UP000253083">
    <property type="component" value="Unassembled WGS sequence"/>
</dbReference>
<proteinExistence type="predicted"/>
<evidence type="ECO:0000313" key="2">
    <source>
        <dbReference type="Proteomes" id="UP000253083"/>
    </source>
</evidence>
<reference evidence="1 2" key="1">
    <citation type="submission" date="2018-06" db="EMBL/GenBank/DDBJ databases">
        <title>Genomic Encyclopedia of Type Strains, Phase IV (KMG-IV): sequencing the most valuable type-strain genomes for metagenomic binning, comparative biology and taxonomic classification.</title>
        <authorList>
            <person name="Goeker M."/>
        </authorList>
    </citation>
    <scope>NUCLEOTIDE SEQUENCE [LARGE SCALE GENOMIC DNA]</scope>
    <source>
        <strain evidence="1 2">DSM 24032</strain>
    </source>
</reference>
<dbReference type="AlphaFoldDB" id="A0A395JN73"/>